<protein>
    <submittedName>
        <fullName evidence="5">Serine hydrolase</fullName>
    </submittedName>
</protein>
<dbReference type="Proteomes" id="UP000077701">
    <property type="component" value="Unassembled WGS sequence"/>
</dbReference>
<dbReference type="InterPro" id="IPR012338">
    <property type="entry name" value="Beta-lactam/transpept-like"/>
</dbReference>
<evidence type="ECO:0000256" key="1">
    <source>
        <dbReference type="SAM" id="MobiDB-lite"/>
    </source>
</evidence>
<dbReference type="AlphaFoldDB" id="A0A171DMY4"/>
<dbReference type="PANTHER" id="PTHR46825:SF9">
    <property type="entry name" value="BETA-LACTAMASE-RELATED DOMAIN-CONTAINING PROTEIN"/>
    <property type="match status" value="1"/>
</dbReference>
<dbReference type="OrthoDB" id="4281716at2"/>
<keyword evidence="2" id="KW-0472">Membrane</keyword>
<feature type="transmembrane region" description="Helical" evidence="2">
    <location>
        <begin position="590"/>
        <end position="611"/>
    </location>
</feature>
<dbReference type="STRING" id="161355.PS9374_06090"/>
<feature type="chain" id="PRO_5039265567" evidence="3">
    <location>
        <begin position="30"/>
        <end position="684"/>
    </location>
</feature>
<reference evidence="6" key="2">
    <citation type="submission" date="2016-04" db="EMBL/GenBank/DDBJ databases">
        <title>Planomonospora sphaerica JCM9374 whole genome shotgun sequence.</title>
        <authorList>
            <person name="Suzuki T."/>
            <person name="Dohra H."/>
            <person name="Kodani S."/>
        </authorList>
    </citation>
    <scope>NUCLEOTIDE SEQUENCE [LARGE SCALE GENOMIC DNA]</scope>
    <source>
        <strain evidence="6">JCM 9374</strain>
    </source>
</reference>
<dbReference type="Pfam" id="PF00144">
    <property type="entry name" value="Beta-lactamase"/>
    <property type="match status" value="1"/>
</dbReference>
<organism evidence="5 6">
    <name type="scientific">Planomonospora sphaerica</name>
    <dbReference type="NCBI Taxonomy" id="161355"/>
    <lineage>
        <taxon>Bacteria</taxon>
        <taxon>Bacillati</taxon>
        <taxon>Actinomycetota</taxon>
        <taxon>Actinomycetes</taxon>
        <taxon>Streptosporangiales</taxon>
        <taxon>Streptosporangiaceae</taxon>
        <taxon>Planomonospora</taxon>
    </lineage>
</organism>
<feature type="compositionally biased region" description="Low complexity" evidence="1">
    <location>
        <begin position="49"/>
        <end position="75"/>
    </location>
</feature>
<keyword evidence="3" id="KW-0732">Signal</keyword>
<dbReference type="GO" id="GO:0016787">
    <property type="term" value="F:hydrolase activity"/>
    <property type="evidence" value="ECO:0007669"/>
    <property type="project" value="UniProtKB-KW"/>
</dbReference>
<comment type="caution">
    <text evidence="5">The sequence shown here is derived from an EMBL/GenBank/DDBJ whole genome shotgun (WGS) entry which is preliminary data.</text>
</comment>
<dbReference type="InterPro" id="IPR050491">
    <property type="entry name" value="AmpC-like"/>
</dbReference>
<keyword evidence="2" id="KW-0812">Transmembrane</keyword>
<feature type="transmembrane region" description="Helical" evidence="2">
    <location>
        <begin position="545"/>
        <end position="570"/>
    </location>
</feature>
<sequence length="684" mass="71140">MRIRSSRPTRRAAAGVLAGCVAVPFLGLAAGPARSASADTAPPVGGPLSTAASTGGPPSTTATTATGDTATTASAGSGGSGACAAPDRAALAGFFDRAVPDRLTRDRVPGAVVSVVAGDRAVFTGGYGLADTRRGVAFDPARSLVRIGSITKLFTWTAVMQQVEAGRLDLDADVNRYLKAFKVPSTYPEPVTLRTLMDHTAGFEERVVGVGARTAADVPPLGEELAEHLPARIRPPGEISAYSNHGAALAGHLVAEVTGEPYDAYVQRHLLAPLGMTRSTAAEPVPGHLAADLARGHDSDTDPLEAVPFTFDRLPPDGSISATAGDMANFMIAQLNGGRFRGAAVLGPETAERMHRRSFAADPRLGGYAHGFMDRTFNGHRVLMHDGSWEGFQSALVLVPGCDLGLFLSANGTGGTETLGELTLAFLDRFAPPGAAAEPAQEAGAAAPAPPLSRTAPQAGFYTPTRHNESTIEKILVLLGPSRLTVDGDGTVRFKGAEWKPRGDGLYVRADGRDRLVFLQGRDGRRYAATDGPAHQLMTAAQGPILNLVVLLAFAVAAVSALAVPVAALWRRVRRRPAAATAAWRAARALAAGAAGAGLAFLALLAVQLFGDTGDFLYGPTTGMQVLLAVPLMVLAMTAAAGVCTVKGWRGAGVAVRVHQVVLFAGLAALVWFLWQWNLIGWRF</sequence>
<feature type="transmembrane region" description="Helical" evidence="2">
    <location>
        <begin position="658"/>
        <end position="675"/>
    </location>
</feature>
<dbReference type="PANTHER" id="PTHR46825">
    <property type="entry name" value="D-ALANYL-D-ALANINE-CARBOXYPEPTIDASE/ENDOPEPTIDASE AMPH"/>
    <property type="match status" value="1"/>
</dbReference>
<evidence type="ECO:0000313" key="6">
    <source>
        <dbReference type="Proteomes" id="UP000077701"/>
    </source>
</evidence>
<dbReference type="SUPFAM" id="SSF56601">
    <property type="entry name" value="beta-lactamase/transpeptidase-like"/>
    <property type="match status" value="1"/>
</dbReference>
<keyword evidence="2" id="KW-1133">Transmembrane helix</keyword>
<name>A0A171DMY4_9ACTN</name>
<dbReference type="RefSeq" id="WP_153054581.1">
    <property type="nucleotide sequence ID" value="NZ_BDCX01000017.1"/>
</dbReference>
<keyword evidence="6" id="KW-1185">Reference proteome</keyword>
<evidence type="ECO:0000256" key="2">
    <source>
        <dbReference type="SAM" id="Phobius"/>
    </source>
</evidence>
<gene>
    <name evidence="5" type="ORF">PS9374_06090</name>
</gene>
<evidence type="ECO:0000256" key="3">
    <source>
        <dbReference type="SAM" id="SignalP"/>
    </source>
</evidence>
<proteinExistence type="predicted"/>
<evidence type="ECO:0000259" key="4">
    <source>
        <dbReference type="Pfam" id="PF00144"/>
    </source>
</evidence>
<accession>A0A171DMY4</accession>
<dbReference type="InterPro" id="IPR001466">
    <property type="entry name" value="Beta-lactam-related"/>
</dbReference>
<feature type="signal peptide" evidence="3">
    <location>
        <begin position="1"/>
        <end position="29"/>
    </location>
</feature>
<dbReference type="EMBL" id="BDCX01000017">
    <property type="protein sequence ID" value="GAT70408.1"/>
    <property type="molecule type" value="Genomic_DNA"/>
</dbReference>
<feature type="transmembrane region" description="Helical" evidence="2">
    <location>
        <begin position="623"/>
        <end position="646"/>
    </location>
</feature>
<dbReference type="Gene3D" id="3.40.710.10">
    <property type="entry name" value="DD-peptidase/beta-lactamase superfamily"/>
    <property type="match status" value="1"/>
</dbReference>
<keyword evidence="5" id="KW-0378">Hydrolase</keyword>
<evidence type="ECO:0000313" key="5">
    <source>
        <dbReference type="EMBL" id="GAT70408.1"/>
    </source>
</evidence>
<feature type="domain" description="Beta-lactamase-related" evidence="4">
    <location>
        <begin position="95"/>
        <end position="417"/>
    </location>
</feature>
<reference evidence="5 6" key="1">
    <citation type="journal article" date="2016" name="Genome Announc.">
        <title>Draft Genome Sequence of Planomonospora sphaerica JCM9374, a Rare Actinomycete.</title>
        <authorList>
            <person name="Dohra H."/>
            <person name="Suzuki T."/>
            <person name="Inoue Y."/>
            <person name="Kodani S."/>
        </authorList>
    </citation>
    <scope>NUCLEOTIDE SEQUENCE [LARGE SCALE GENOMIC DNA]</scope>
    <source>
        <strain evidence="5 6">JCM 9374</strain>
    </source>
</reference>
<feature type="region of interest" description="Disordered" evidence="1">
    <location>
        <begin position="34"/>
        <end position="79"/>
    </location>
</feature>